<dbReference type="Pfam" id="PF02179">
    <property type="entry name" value="BAG"/>
    <property type="match status" value="1"/>
</dbReference>
<dbReference type="InterPro" id="IPR036533">
    <property type="entry name" value="BAG_dom_sf"/>
</dbReference>
<evidence type="ECO:0000259" key="3">
    <source>
        <dbReference type="PROSITE" id="PS50053"/>
    </source>
</evidence>
<dbReference type="RefSeq" id="XP_025347422.1">
    <property type="nucleotide sequence ID" value="XM_025492597.1"/>
</dbReference>
<dbReference type="SUPFAM" id="SSF54236">
    <property type="entry name" value="Ubiquitin-like"/>
    <property type="match status" value="1"/>
</dbReference>
<evidence type="ECO:0000256" key="2">
    <source>
        <dbReference type="SAM" id="MobiDB-lite"/>
    </source>
</evidence>
<dbReference type="GO" id="GO:0016020">
    <property type="term" value="C:membrane"/>
    <property type="evidence" value="ECO:0007669"/>
    <property type="project" value="TreeGrafter"/>
</dbReference>
<keyword evidence="6" id="KW-1185">Reference proteome</keyword>
<organism evidence="5 6">
    <name type="scientific">Pseudomicrostroma glucosiphilum</name>
    <dbReference type="NCBI Taxonomy" id="1684307"/>
    <lineage>
        <taxon>Eukaryota</taxon>
        <taxon>Fungi</taxon>
        <taxon>Dikarya</taxon>
        <taxon>Basidiomycota</taxon>
        <taxon>Ustilaginomycotina</taxon>
        <taxon>Exobasidiomycetes</taxon>
        <taxon>Microstromatales</taxon>
        <taxon>Microstromatales incertae sedis</taxon>
        <taxon>Pseudomicrostroma</taxon>
    </lineage>
</organism>
<gene>
    <name evidence="5" type="ORF">BCV69DRAFT_283138</name>
</gene>
<dbReference type="SUPFAM" id="SSF63491">
    <property type="entry name" value="BAG domain"/>
    <property type="match status" value="1"/>
</dbReference>
<dbReference type="PANTHER" id="PTHR12329">
    <property type="entry name" value="BCL2-ASSOCIATED ATHANOGENE"/>
    <property type="match status" value="1"/>
</dbReference>
<feature type="region of interest" description="Disordered" evidence="2">
    <location>
        <begin position="192"/>
        <end position="245"/>
    </location>
</feature>
<name>A0A316U4U4_9BASI</name>
<dbReference type="GO" id="GO:0051087">
    <property type="term" value="F:protein-folding chaperone binding"/>
    <property type="evidence" value="ECO:0007669"/>
    <property type="project" value="InterPro"/>
</dbReference>
<sequence length="305" mass="32903">MSWFSQQWDKLSRAFDDDHAEDESSLGIRDIEVIWGRDRLRVSLPPSPTPHTLSTLKSHLSQQTSIPPEHIKLVYHGLVLKDPSATLRSYNVRSGSRIMLIGSVDGVEQVRGDGPGEKRSMYASEEGGGSSSGGARGGGSGVGRSMTKGEMLAEEKRRKEEDRTEAGVQGRIQEVLDKVKIEVEPKLDDFEARIGSAGSAPTGTLPTAATASATTSSSAPQATTTPNPTSTPPQAQSQPQESLEQSHRLLNELLSRSLLSLDAIPIVSETTRAKRKGAVREVQSLIDRLDRGWEGVKEARKGAGE</sequence>
<feature type="region of interest" description="Disordered" evidence="2">
    <location>
        <begin position="107"/>
        <end position="169"/>
    </location>
</feature>
<dbReference type="PROSITE" id="PS50053">
    <property type="entry name" value="UBIQUITIN_2"/>
    <property type="match status" value="1"/>
</dbReference>
<dbReference type="Gene3D" id="1.20.58.120">
    <property type="entry name" value="BAG domain"/>
    <property type="match status" value="1"/>
</dbReference>
<dbReference type="InterPro" id="IPR029071">
    <property type="entry name" value="Ubiquitin-like_domsf"/>
</dbReference>
<dbReference type="AlphaFoldDB" id="A0A316U4U4"/>
<dbReference type="Proteomes" id="UP000245942">
    <property type="component" value="Unassembled WGS sequence"/>
</dbReference>
<dbReference type="InterPro" id="IPR003103">
    <property type="entry name" value="BAG_domain"/>
</dbReference>
<evidence type="ECO:0000313" key="5">
    <source>
        <dbReference type="EMBL" id="PWN20262.1"/>
    </source>
</evidence>
<accession>A0A316U4U4</accession>
<dbReference type="Gene3D" id="3.10.20.90">
    <property type="entry name" value="Phosphatidylinositol 3-kinase Catalytic Subunit, Chain A, domain 1"/>
    <property type="match status" value="1"/>
</dbReference>
<reference evidence="5 6" key="1">
    <citation type="journal article" date="2018" name="Mol. Biol. Evol.">
        <title>Broad Genomic Sampling Reveals a Smut Pathogenic Ancestry of the Fungal Clade Ustilaginomycotina.</title>
        <authorList>
            <person name="Kijpornyongpan T."/>
            <person name="Mondo S.J."/>
            <person name="Barry K."/>
            <person name="Sandor L."/>
            <person name="Lee J."/>
            <person name="Lipzen A."/>
            <person name="Pangilinan J."/>
            <person name="LaButti K."/>
            <person name="Hainaut M."/>
            <person name="Henrissat B."/>
            <person name="Grigoriev I.V."/>
            <person name="Spatafora J.W."/>
            <person name="Aime M.C."/>
        </authorList>
    </citation>
    <scope>NUCLEOTIDE SEQUENCE [LARGE SCALE GENOMIC DNA]</scope>
    <source>
        <strain evidence="5 6">MCA 4718</strain>
    </source>
</reference>
<dbReference type="GeneID" id="37014331"/>
<dbReference type="PANTHER" id="PTHR12329:SF16">
    <property type="entry name" value="BAG FAMILY MOLECULAR CHAPERONE REGULATOR 1"/>
    <property type="match status" value="1"/>
</dbReference>
<feature type="domain" description="Ubiquitin-like" evidence="3">
    <location>
        <begin position="52"/>
        <end position="107"/>
    </location>
</feature>
<evidence type="ECO:0000259" key="4">
    <source>
        <dbReference type="PROSITE" id="PS51035"/>
    </source>
</evidence>
<feature type="compositionally biased region" description="Basic and acidic residues" evidence="2">
    <location>
        <begin position="151"/>
        <end position="165"/>
    </location>
</feature>
<feature type="domain" description="BAG" evidence="4">
    <location>
        <begin position="240"/>
        <end position="293"/>
    </location>
</feature>
<evidence type="ECO:0000313" key="6">
    <source>
        <dbReference type="Proteomes" id="UP000245942"/>
    </source>
</evidence>
<proteinExistence type="predicted"/>
<evidence type="ECO:0000256" key="1">
    <source>
        <dbReference type="ARBA" id="ARBA00023186"/>
    </source>
</evidence>
<feature type="compositionally biased region" description="Gly residues" evidence="2">
    <location>
        <begin position="126"/>
        <end position="142"/>
    </location>
</feature>
<dbReference type="GO" id="GO:0005829">
    <property type="term" value="C:cytosol"/>
    <property type="evidence" value="ECO:0007669"/>
    <property type="project" value="TreeGrafter"/>
</dbReference>
<dbReference type="Pfam" id="PF00240">
    <property type="entry name" value="ubiquitin"/>
    <property type="match status" value="1"/>
</dbReference>
<dbReference type="GO" id="GO:0050821">
    <property type="term" value="P:protein stabilization"/>
    <property type="evidence" value="ECO:0007669"/>
    <property type="project" value="TreeGrafter"/>
</dbReference>
<keyword evidence="1" id="KW-0143">Chaperone</keyword>
<dbReference type="EMBL" id="KZ819328">
    <property type="protein sequence ID" value="PWN20262.1"/>
    <property type="molecule type" value="Genomic_DNA"/>
</dbReference>
<dbReference type="STRING" id="1684307.A0A316U4U4"/>
<dbReference type="InterPro" id="IPR039773">
    <property type="entry name" value="BAG_chaperone_regulator"/>
</dbReference>
<dbReference type="GO" id="GO:0000774">
    <property type="term" value="F:adenyl-nucleotide exchange factor activity"/>
    <property type="evidence" value="ECO:0007669"/>
    <property type="project" value="TreeGrafter"/>
</dbReference>
<dbReference type="SMART" id="SM00213">
    <property type="entry name" value="UBQ"/>
    <property type="match status" value="1"/>
</dbReference>
<dbReference type="GO" id="GO:0005634">
    <property type="term" value="C:nucleus"/>
    <property type="evidence" value="ECO:0007669"/>
    <property type="project" value="TreeGrafter"/>
</dbReference>
<dbReference type="OrthoDB" id="417450at2759"/>
<dbReference type="PROSITE" id="PS51035">
    <property type="entry name" value="BAG"/>
    <property type="match status" value="1"/>
</dbReference>
<feature type="compositionally biased region" description="Low complexity" evidence="2">
    <location>
        <begin position="197"/>
        <end position="243"/>
    </location>
</feature>
<feature type="compositionally biased region" description="Basic and acidic residues" evidence="2">
    <location>
        <begin position="108"/>
        <end position="120"/>
    </location>
</feature>
<protein>
    <submittedName>
        <fullName evidence="5">Uncharacterized protein</fullName>
    </submittedName>
</protein>
<dbReference type="InterPro" id="IPR000626">
    <property type="entry name" value="Ubiquitin-like_dom"/>
</dbReference>